<dbReference type="Pfam" id="PF09929">
    <property type="entry name" value="DUF2161"/>
    <property type="match status" value="1"/>
</dbReference>
<feature type="compositionally biased region" description="Basic residues" evidence="1">
    <location>
        <begin position="125"/>
        <end position="139"/>
    </location>
</feature>
<dbReference type="AlphaFoldDB" id="A0A2T4ZH80"/>
<evidence type="ECO:0000313" key="3">
    <source>
        <dbReference type="Proteomes" id="UP000241808"/>
    </source>
</evidence>
<accession>A0A2T4ZH80</accession>
<dbReference type="Proteomes" id="UP000241808">
    <property type="component" value="Unassembled WGS sequence"/>
</dbReference>
<comment type="caution">
    <text evidence="2">The sequence shown here is derived from an EMBL/GenBank/DDBJ whole genome shotgun (WGS) entry which is preliminary data.</text>
</comment>
<evidence type="ECO:0000313" key="2">
    <source>
        <dbReference type="EMBL" id="PTM61246.1"/>
    </source>
</evidence>
<dbReference type="InterPro" id="IPR018679">
    <property type="entry name" value="DUF2161"/>
</dbReference>
<sequence>MEAALETSLYLPVKTYLEGLGFTVKGEVMGCDLVALSDGEPVAVVIGELKQSFTLDLVLQAVDRAAAADEVWLAVKASTRGKGRERDRRVLKLCRLCGFGLLTVLPMGGVEVLVEPVPWSPRRDAKRRSRLVAEHRRRRGDPATGGSTRKPIMTAYRQRTLAMAQALSGGPQRPRDLKDLAPDAPAILTRNVYGWFERVDRGLYGLSAAGHEALAAWRAHPSAAGLFEAAAEPL</sequence>
<organism evidence="2 3">
    <name type="scientific">Phreatobacter oligotrophus</name>
    <dbReference type="NCBI Taxonomy" id="1122261"/>
    <lineage>
        <taxon>Bacteria</taxon>
        <taxon>Pseudomonadati</taxon>
        <taxon>Pseudomonadota</taxon>
        <taxon>Alphaproteobacteria</taxon>
        <taxon>Hyphomicrobiales</taxon>
        <taxon>Phreatobacteraceae</taxon>
        <taxon>Phreatobacter</taxon>
    </lineage>
</organism>
<reference evidence="2 3" key="1">
    <citation type="submission" date="2018-04" db="EMBL/GenBank/DDBJ databases">
        <title>Genomic Encyclopedia of Archaeal and Bacterial Type Strains, Phase II (KMG-II): from individual species to whole genera.</title>
        <authorList>
            <person name="Goeker M."/>
        </authorList>
    </citation>
    <scope>NUCLEOTIDE SEQUENCE [LARGE SCALE GENOMIC DNA]</scope>
    <source>
        <strain evidence="2 3">DSM 25521</strain>
    </source>
</reference>
<feature type="region of interest" description="Disordered" evidence="1">
    <location>
        <begin position="125"/>
        <end position="152"/>
    </location>
</feature>
<protein>
    <submittedName>
        <fullName evidence="2">Uncharacterized protein</fullName>
    </submittedName>
</protein>
<dbReference type="EMBL" id="PZZL01000002">
    <property type="protein sequence ID" value="PTM61246.1"/>
    <property type="molecule type" value="Genomic_DNA"/>
</dbReference>
<evidence type="ECO:0000256" key="1">
    <source>
        <dbReference type="SAM" id="MobiDB-lite"/>
    </source>
</evidence>
<gene>
    <name evidence="2" type="ORF">C8P69_102633</name>
</gene>
<name>A0A2T4ZH80_9HYPH</name>
<keyword evidence="3" id="KW-1185">Reference proteome</keyword>
<proteinExistence type="predicted"/>